<dbReference type="SUPFAM" id="SSF53335">
    <property type="entry name" value="S-adenosyl-L-methionine-dependent methyltransferases"/>
    <property type="match status" value="1"/>
</dbReference>
<dbReference type="Gene3D" id="2.40.50.1070">
    <property type="match status" value="1"/>
</dbReference>
<proteinExistence type="inferred from homology"/>
<evidence type="ECO:0000256" key="2">
    <source>
        <dbReference type="ARBA" id="ARBA00022679"/>
    </source>
</evidence>
<dbReference type="PANTHER" id="PTHR11061:SF30">
    <property type="entry name" value="TRNA (URACIL(54)-C(5))-METHYLTRANSFERASE"/>
    <property type="match status" value="1"/>
</dbReference>
<feature type="binding site" evidence="4">
    <location>
        <position position="330"/>
    </location>
    <ligand>
        <name>S-adenosyl-L-methionine</name>
        <dbReference type="ChEBI" id="CHEBI:59789"/>
    </ligand>
</feature>
<dbReference type="PANTHER" id="PTHR11061">
    <property type="entry name" value="RNA M5U METHYLTRANSFERASE"/>
    <property type="match status" value="1"/>
</dbReference>
<dbReference type="InterPro" id="IPR030391">
    <property type="entry name" value="MeTrfase_TrmA_CS"/>
</dbReference>
<feature type="binding site" evidence="4">
    <location>
        <position position="378"/>
    </location>
    <ligand>
        <name>S-adenosyl-L-methionine</name>
        <dbReference type="ChEBI" id="CHEBI:59789"/>
    </ligand>
</feature>
<feature type="active site" evidence="5">
    <location>
        <position position="404"/>
    </location>
</feature>
<organism evidence="7 8">
    <name type="scientific">Thermodesulfatator autotrophicus</name>
    <dbReference type="NCBI Taxonomy" id="1795632"/>
    <lineage>
        <taxon>Bacteria</taxon>
        <taxon>Pseudomonadati</taxon>
        <taxon>Thermodesulfobacteriota</taxon>
        <taxon>Thermodesulfobacteria</taxon>
        <taxon>Thermodesulfobacteriales</taxon>
        <taxon>Thermodesulfatatoraceae</taxon>
        <taxon>Thermodesulfatator</taxon>
    </lineage>
</organism>
<keyword evidence="8" id="KW-1185">Reference proteome</keyword>
<feature type="domain" description="TRAM" evidence="6">
    <location>
        <begin position="3"/>
        <end position="63"/>
    </location>
</feature>
<feature type="active site" description="Nucleophile" evidence="4">
    <location>
        <position position="404"/>
    </location>
</feature>
<reference evidence="7 8" key="1">
    <citation type="submission" date="2016-02" db="EMBL/GenBank/DDBJ databases">
        <title>Draft genome sequence of Thermodesulfatator sp. S606.</title>
        <authorList>
            <person name="Lai Q."/>
            <person name="Cao J."/>
            <person name="Dupont S."/>
            <person name="Shao Z."/>
            <person name="Jebbar M."/>
            <person name="Alain K."/>
        </authorList>
    </citation>
    <scope>NUCLEOTIDE SEQUENCE [LARGE SCALE GENOMIC DNA]</scope>
    <source>
        <strain evidence="7 8">S606</strain>
    </source>
</reference>
<dbReference type="InterPro" id="IPR002792">
    <property type="entry name" value="TRAM_dom"/>
</dbReference>
<dbReference type="Pfam" id="PF01938">
    <property type="entry name" value="TRAM"/>
    <property type="match status" value="1"/>
</dbReference>
<dbReference type="PROSITE" id="PS01230">
    <property type="entry name" value="TRMA_1"/>
    <property type="match status" value="1"/>
</dbReference>
<evidence type="ECO:0000256" key="1">
    <source>
        <dbReference type="ARBA" id="ARBA00022603"/>
    </source>
</evidence>
<comment type="similarity">
    <text evidence="4">Belongs to the class I-like SAM-binding methyltransferase superfamily. RNA M5U methyltransferase family.</text>
</comment>
<dbReference type="STRING" id="1795632.TH606_06990"/>
<dbReference type="EMBL" id="LSFI01000030">
    <property type="protein sequence ID" value="OAG27409.1"/>
    <property type="molecule type" value="Genomic_DNA"/>
</dbReference>
<dbReference type="PROSITE" id="PS01231">
    <property type="entry name" value="TRMA_2"/>
    <property type="match status" value="1"/>
</dbReference>
<evidence type="ECO:0000313" key="8">
    <source>
        <dbReference type="Proteomes" id="UP000076964"/>
    </source>
</evidence>
<dbReference type="GO" id="GO:0070475">
    <property type="term" value="P:rRNA base methylation"/>
    <property type="evidence" value="ECO:0007669"/>
    <property type="project" value="TreeGrafter"/>
</dbReference>
<dbReference type="GO" id="GO:0070041">
    <property type="term" value="F:rRNA (uridine-C5-)-methyltransferase activity"/>
    <property type="evidence" value="ECO:0007669"/>
    <property type="project" value="TreeGrafter"/>
</dbReference>
<keyword evidence="3 4" id="KW-0949">S-adenosyl-L-methionine</keyword>
<dbReference type="Gene3D" id="2.40.50.140">
    <property type="entry name" value="Nucleic acid-binding proteins"/>
    <property type="match status" value="1"/>
</dbReference>
<evidence type="ECO:0000313" key="7">
    <source>
        <dbReference type="EMBL" id="OAG27409.1"/>
    </source>
</evidence>
<dbReference type="NCBIfam" id="TIGR00479">
    <property type="entry name" value="rumA"/>
    <property type="match status" value="1"/>
</dbReference>
<comment type="caution">
    <text evidence="4">Lacks conserved residue(s) required for the propagation of feature annotation.</text>
</comment>
<keyword evidence="1 4" id="KW-0489">Methyltransferase</keyword>
<dbReference type="Pfam" id="PF05958">
    <property type="entry name" value="tRNA_U5-meth_tr"/>
    <property type="match status" value="1"/>
</dbReference>
<gene>
    <name evidence="7" type="ORF">TH606_06990</name>
</gene>
<feature type="binding site" evidence="4">
    <location>
        <position position="280"/>
    </location>
    <ligand>
        <name>S-adenosyl-L-methionine</name>
        <dbReference type="ChEBI" id="CHEBI:59789"/>
    </ligand>
</feature>
<dbReference type="AlphaFoldDB" id="A0A177E8R7"/>
<sequence length="448" mass="50989">MLRLLTMKAEAVVVIEKLIHGGEGLARLSDGQIVFVSDVIPGEKVRIQITQKLGDYALARPLEILEPDSRRRKPVCPYFSSCGGCQLQHLPYERQLEEKLSIFCETLERTGRLSAKELVSGIVPSPNEFFYRNRLQFHVHQETGALGFLKRRSHDLVPVRECALAAPEINQVIEKLPDIPAWKRIHPYVKRVNLALSLAERKVVLLFWSQLAPRQEDLAEIFKELPVLKAIYYWIKGRNPVGPFPENAEDQGRRRMPIPKDIADTAEDIFLWASPGVFVQANWDINLSIMAYLKEILPLEPGKEILDVHSGIGNFLLPLARRTTCGEGVDTDHRAISDARENADLWDLPEVRFEVSSAIEALINYLKEARFFPLVLLDPPRGGCKEILRFLPDVVLEKLVYISCDPPTLARDLKILQKFGFRIISIRAFDMFPQTFHLESVTLLEKTS</sequence>
<evidence type="ECO:0000256" key="5">
    <source>
        <dbReference type="PROSITE-ProRule" id="PRU10015"/>
    </source>
</evidence>
<comment type="caution">
    <text evidence="7">The sequence shown here is derived from an EMBL/GenBank/DDBJ whole genome shotgun (WGS) entry which is preliminary data.</text>
</comment>
<dbReference type="Gene3D" id="3.40.50.150">
    <property type="entry name" value="Vaccinia Virus protein VP39"/>
    <property type="match status" value="1"/>
</dbReference>
<dbReference type="Proteomes" id="UP000076964">
    <property type="component" value="Unassembled WGS sequence"/>
</dbReference>
<evidence type="ECO:0000259" key="6">
    <source>
        <dbReference type="PROSITE" id="PS50926"/>
    </source>
</evidence>
<dbReference type="PROSITE" id="PS50926">
    <property type="entry name" value="TRAM"/>
    <property type="match status" value="1"/>
</dbReference>
<evidence type="ECO:0000256" key="3">
    <source>
        <dbReference type="ARBA" id="ARBA00022691"/>
    </source>
</evidence>
<dbReference type="InterPro" id="IPR029063">
    <property type="entry name" value="SAM-dependent_MTases_sf"/>
</dbReference>
<dbReference type="SUPFAM" id="SSF50249">
    <property type="entry name" value="Nucleic acid-binding proteins"/>
    <property type="match status" value="1"/>
</dbReference>
<protein>
    <recommendedName>
        <fullName evidence="6">TRAM domain-containing protein</fullName>
    </recommendedName>
</protein>
<dbReference type="InterPro" id="IPR012340">
    <property type="entry name" value="NA-bd_OB-fold"/>
</dbReference>
<evidence type="ECO:0000256" key="4">
    <source>
        <dbReference type="PROSITE-ProRule" id="PRU01024"/>
    </source>
</evidence>
<name>A0A177E8R7_9BACT</name>
<accession>A0A177E8R7</accession>
<dbReference type="InterPro" id="IPR010280">
    <property type="entry name" value="U5_MeTrfase_fam"/>
</dbReference>
<dbReference type="InterPro" id="IPR030390">
    <property type="entry name" value="MeTrfase_TrmA_AS"/>
</dbReference>
<dbReference type="PROSITE" id="PS51687">
    <property type="entry name" value="SAM_MT_RNA_M5U"/>
    <property type="match status" value="1"/>
</dbReference>
<keyword evidence="2 4" id="KW-0808">Transferase</keyword>